<name>A0A832ZY46_CALS0</name>
<comment type="subcellular location">
    <subcellularLocation>
        <location evidence="1">Cell membrane</location>
        <topology evidence="1">Multi-pass membrane protein</topology>
    </subcellularLocation>
</comment>
<keyword evidence="4 6" id="KW-1133">Transmembrane helix</keyword>
<protein>
    <submittedName>
        <fullName evidence="7">Branched-chain amino acid ABC transporter permease</fullName>
    </submittedName>
</protein>
<feature type="non-terminal residue" evidence="7">
    <location>
        <position position="121"/>
    </location>
</feature>
<dbReference type="EMBL" id="DQVM01000162">
    <property type="protein sequence ID" value="HIQ30502.1"/>
    <property type="molecule type" value="Genomic_DNA"/>
</dbReference>
<dbReference type="GO" id="GO:0005886">
    <property type="term" value="C:plasma membrane"/>
    <property type="evidence" value="ECO:0007669"/>
    <property type="project" value="UniProtKB-SubCell"/>
</dbReference>
<keyword evidence="2" id="KW-1003">Cell membrane</keyword>
<evidence type="ECO:0000256" key="6">
    <source>
        <dbReference type="SAM" id="Phobius"/>
    </source>
</evidence>
<proteinExistence type="predicted"/>
<sequence length="121" mass="12615">MVFDTGVVILVSSIAAFFGLYLIVNLSLNLEFGYTGIPNFGKMLVVLGGAYIAGYLPGRLLLSMAQIDPSLDYIADNALIVTSINSFLRSFPALGIGILLLTILIGAAVGAVLGFVAAYPA</sequence>
<feature type="transmembrane region" description="Helical" evidence="6">
    <location>
        <begin position="7"/>
        <end position="28"/>
    </location>
</feature>
<comment type="caution">
    <text evidence="7">The sequence shown here is derived from an EMBL/GenBank/DDBJ whole genome shotgun (WGS) entry which is preliminary data.</text>
</comment>
<feature type="transmembrane region" description="Helical" evidence="6">
    <location>
        <begin position="94"/>
        <end position="119"/>
    </location>
</feature>
<dbReference type="AlphaFoldDB" id="A0A832ZY46"/>
<organism evidence="7 8">
    <name type="scientific">Caldiarchaeum subterraneum</name>
    <dbReference type="NCBI Taxonomy" id="311458"/>
    <lineage>
        <taxon>Archaea</taxon>
        <taxon>Nitrososphaerota</taxon>
        <taxon>Candidatus Caldarchaeales</taxon>
        <taxon>Candidatus Caldarchaeaceae</taxon>
        <taxon>Candidatus Caldarchaeum</taxon>
    </lineage>
</organism>
<evidence type="ECO:0000256" key="3">
    <source>
        <dbReference type="ARBA" id="ARBA00022692"/>
    </source>
</evidence>
<evidence type="ECO:0000256" key="4">
    <source>
        <dbReference type="ARBA" id="ARBA00022989"/>
    </source>
</evidence>
<evidence type="ECO:0000256" key="2">
    <source>
        <dbReference type="ARBA" id="ARBA00022475"/>
    </source>
</evidence>
<keyword evidence="3 6" id="KW-0812">Transmembrane</keyword>
<evidence type="ECO:0000256" key="1">
    <source>
        <dbReference type="ARBA" id="ARBA00004651"/>
    </source>
</evidence>
<keyword evidence="5 6" id="KW-0472">Membrane</keyword>
<dbReference type="InterPro" id="IPR001851">
    <property type="entry name" value="ABC_transp_permease"/>
</dbReference>
<reference evidence="7" key="1">
    <citation type="journal article" date="2020" name="ISME J.">
        <title>Gammaproteobacteria mediating utilization of methyl-, sulfur- and petroleum organic compounds in deep ocean hydrothermal plumes.</title>
        <authorList>
            <person name="Zhou Z."/>
            <person name="Liu Y."/>
            <person name="Pan J."/>
            <person name="Cron B.R."/>
            <person name="Toner B.M."/>
            <person name="Anantharaman K."/>
            <person name="Breier J.A."/>
            <person name="Dick G.J."/>
            <person name="Li M."/>
        </authorList>
    </citation>
    <scope>NUCLEOTIDE SEQUENCE</scope>
    <source>
        <strain evidence="7">SZUA-1515</strain>
    </source>
</reference>
<dbReference type="Pfam" id="PF02653">
    <property type="entry name" value="BPD_transp_2"/>
    <property type="match status" value="1"/>
</dbReference>
<gene>
    <name evidence="7" type="ORF">EYH45_08100</name>
</gene>
<evidence type="ECO:0000256" key="5">
    <source>
        <dbReference type="ARBA" id="ARBA00023136"/>
    </source>
</evidence>
<accession>A0A832ZY46</accession>
<dbReference type="Proteomes" id="UP000608579">
    <property type="component" value="Unassembled WGS sequence"/>
</dbReference>
<dbReference type="GO" id="GO:0022857">
    <property type="term" value="F:transmembrane transporter activity"/>
    <property type="evidence" value="ECO:0007669"/>
    <property type="project" value="InterPro"/>
</dbReference>
<evidence type="ECO:0000313" key="8">
    <source>
        <dbReference type="Proteomes" id="UP000608579"/>
    </source>
</evidence>
<evidence type="ECO:0000313" key="7">
    <source>
        <dbReference type="EMBL" id="HIQ30502.1"/>
    </source>
</evidence>
<feature type="transmembrane region" description="Helical" evidence="6">
    <location>
        <begin position="40"/>
        <end position="58"/>
    </location>
</feature>